<evidence type="ECO:0000256" key="2">
    <source>
        <dbReference type="SAM" id="Phobius"/>
    </source>
</evidence>
<evidence type="ECO:0000313" key="5">
    <source>
        <dbReference type="Proteomes" id="UP000530928"/>
    </source>
</evidence>
<feature type="transmembrane region" description="Helical" evidence="2">
    <location>
        <begin position="345"/>
        <end position="365"/>
    </location>
</feature>
<proteinExistence type="predicted"/>
<comment type="caution">
    <text evidence="4">The sequence shown here is derived from an EMBL/GenBank/DDBJ whole genome shotgun (WGS) entry which is preliminary data.</text>
</comment>
<keyword evidence="2" id="KW-0472">Membrane</keyword>
<keyword evidence="2" id="KW-1133">Transmembrane helix</keyword>
<organism evidence="4 5">
    <name type="scientific">Nonomuraea soli</name>
    <dbReference type="NCBI Taxonomy" id="1032476"/>
    <lineage>
        <taxon>Bacteria</taxon>
        <taxon>Bacillati</taxon>
        <taxon>Actinomycetota</taxon>
        <taxon>Actinomycetes</taxon>
        <taxon>Streptosporangiales</taxon>
        <taxon>Streptosporangiaceae</taxon>
        <taxon>Nonomuraea</taxon>
    </lineage>
</organism>
<keyword evidence="2" id="KW-0812">Transmembrane</keyword>
<feature type="transmembrane region" description="Helical" evidence="2">
    <location>
        <begin position="314"/>
        <end position="333"/>
    </location>
</feature>
<dbReference type="RefSeq" id="WP_181615987.1">
    <property type="nucleotide sequence ID" value="NZ_BAABAM010000010.1"/>
</dbReference>
<name>A0A7W0CUA7_9ACTN</name>
<gene>
    <name evidence="4" type="ORF">HNR30_008695</name>
</gene>
<feature type="transmembrane region" description="Helical" evidence="2">
    <location>
        <begin position="86"/>
        <end position="107"/>
    </location>
</feature>
<evidence type="ECO:0000259" key="3">
    <source>
        <dbReference type="Pfam" id="PF04024"/>
    </source>
</evidence>
<feature type="compositionally biased region" description="Low complexity" evidence="1">
    <location>
        <begin position="248"/>
        <end position="262"/>
    </location>
</feature>
<accession>A0A7W0CUA7</accession>
<feature type="domain" description="Phage shock protein PspC N-terminal" evidence="3">
    <location>
        <begin position="10"/>
        <end position="63"/>
    </location>
</feature>
<dbReference type="Pfam" id="PF04024">
    <property type="entry name" value="PspC"/>
    <property type="match status" value="1"/>
</dbReference>
<feature type="transmembrane region" description="Helical" evidence="2">
    <location>
        <begin position="113"/>
        <end position="136"/>
    </location>
</feature>
<feature type="compositionally biased region" description="Low complexity" evidence="1">
    <location>
        <begin position="150"/>
        <end position="162"/>
    </location>
</feature>
<feature type="compositionally biased region" description="Basic and acidic residues" evidence="1">
    <location>
        <begin position="199"/>
        <end position="247"/>
    </location>
</feature>
<feature type="transmembrane region" description="Helical" evidence="2">
    <location>
        <begin position="36"/>
        <end position="65"/>
    </location>
</feature>
<dbReference type="InterPro" id="IPR007168">
    <property type="entry name" value="Phageshock_PspC_N"/>
</dbReference>
<dbReference type="AlphaFoldDB" id="A0A7W0CUA7"/>
<feature type="transmembrane region" description="Helical" evidence="2">
    <location>
        <begin position="372"/>
        <end position="392"/>
    </location>
</feature>
<feature type="compositionally biased region" description="Pro residues" evidence="1">
    <location>
        <begin position="185"/>
        <end position="194"/>
    </location>
</feature>
<evidence type="ECO:0000313" key="4">
    <source>
        <dbReference type="EMBL" id="MBA2897299.1"/>
    </source>
</evidence>
<keyword evidence="5" id="KW-1185">Reference proteome</keyword>
<dbReference type="EMBL" id="JACDUR010000010">
    <property type="protein sequence ID" value="MBA2897299.1"/>
    <property type="molecule type" value="Genomic_DNA"/>
</dbReference>
<dbReference type="Proteomes" id="UP000530928">
    <property type="component" value="Unassembled WGS sequence"/>
</dbReference>
<protein>
    <submittedName>
        <fullName evidence="4">Phage shock protein PspC (Stress-responsive transcriptional regulator)</fullName>
    </submittedName>
</protein>
<sequence>MTEVPTPPRPLGRSSEGRILTGVCAGLGRYTGIDPIVFRAGFAILLLGSGVGVYLYLAAFLLMRAPTGGPGYVEQWTRRDFTGDTVLALLTAVLGFGLMVNLATVAFGTGTLVVAILLAVGLLAAHSNGVDLLGLARSMPERLNRRRPRNAPAHVPSAPAPAFDEVPLFGGGTAKQAARDEPDFAVPPPAPAAPPRWSTAEEHVEALSEDVRPHEPPHSTPAHDTRVDDTRVDDTRVDDMRVDDTRVDGPTATFPTADAPPTSQTATPRLSYGEPFAPHGPYQPLDPTRRPGYYDPRNFAPQAPERRPKRAKSVIGVLTTLLALIIGVIVVAVQTSPSGTGSPSLVVVSGAMLVTIGAGLLVATWWGRGAGLVALGTVIALGAAVGLMFSGLPKKITDAVWTPRSMQDVPQTYSVGIGEGTLDLTELPLRAGSTTTFNASISVGELTVIVPPTARVEVHATNRVGDIKIDHQVNGGTGLEINETLEPEVEPGSGEPATIVLRIKGGVGDMEVRRAA</sequence>
<reference evidence="4 5" key="1">
    <citation type="submission" date="2020-07" db="EMBL/GenBank/DDBJ databases">
        <title>Genomic Encyclopedia of Type Strains, Phase IV (KMG-IV): sequencing the most valuable type-strain genomes for metagenomic binning, comparative biology and taxonomic classification.</title>
        <authorList>
            <person name="Goeker M."/>
        </authorList>
    </citation>
    <scope>NUCLEOTIDE SEQUENCE [LARGE SCALE GENOMIC DNA]</scope>
    <source>
        <strain evidence="4 5">DSM 45533</strain>
    </source>
</reference>
<evidence type="ECO:0000256" key="1">
    <source>
        <dbReference type="SAM" id="MobiDB-lite"/>
    </source>
</evidence>
<feature type="region of interest" description="Disordered" evidence="1">
    <location>
        <begin position="146"/>
        <end position="284"/>
    </location>
</feature>